<evidence type="ECO:0000256" key="4">
    <source>
        <dbReference type="ARBA" id="ARBA00023136"/>
    </source>
</evidence>
<protein>
    <recommendedName>
        <fullName evidence="7">GPP34 family phosphoprotein</fullName>
    </recommendedName>
</protein>
<keyword evidence="6" id="KW-1185">Reference proteome</keyword>
<reference evidence="6" key="1">
    <citation type="journal article" date="2019" name="Int. J. Syst. Evol. Microbiol.">
        <title>The Global Catalogue of Microorganisms (GCM) 10K type strain sequencing project: providing services to taxonomists for standard genome sequencing and annotation.</title>
        <authorList>
            <consortium name="The Broad Institute Genomics Platform"/>
            <consortium name="The Broad Institute Genome Sequencing Center for Infectious Disease"/>
            <person name="Wu L."/>
            <person name="Ma J."/>
        </authorList>
    </citation>
    <scope>NUCLEOTIDE SEQUENCE [LARGE SCALE GENOMIC DNA]</scope>
    <source>
        <strain evidence="6">JCM 8201</strain>
    </source>
</reference>
<evidence type="ECO:0000256" key="3">
    <source>
        <dbReference type="ARBA" id="ARBA00023121"/>
    </source>
</evidence>
<gene>
    <name evidence="5" type="ORF">GCM10010439_38880</name>
</gene>
<dbReference type="Proteomes" id="UP001501842">
    <property type="component" value="Unassembled WGS sequence"/>
</dbReference>
<proteinExistence type="predicted"/>
<evidence type="ECO:0000256" key="2">
    <source>
        <dbReference type="ARBA" id="ARBA00023034"/>
    </source>
</evidence>
<keyword evidence="3" id="KW-0446">Lipid-binding</keyword>
<dbReference type="InterPro" id="IPR008628">
    <property type="entry name" value="GPP34-like"/>
</dbReference>
<sequence length="220" mass="23607">MTLAEDFLLLAMHEEKGKPVIPVLRVECGLVGAVLAELVVAGRIGFEGRKGDEIVVLDPTPLGTPEEDAVLARIVEEKPRRTQWWFNKLKSQLRQRTVERLVASGILAEERHSLLGFIPVTRHPEADPLPELEVRGRLTTVLNGAPADARSATLLAIVQACGLNRAVFPELDKKEFKRRVEALGEGAEVGAAVKKTIEQIEGAMVALMVAATAGAAAGGG</sequence>
<evidence type="ECO:0008006" key="7">
    <source>
        <dbReference type="Google" id="ProtNLM"/>
    </source>
</evidence>
<dbReference type="EMBL" id="BAAATZ010000015">
    <property type="protein sequence ID" value="GAA2729131.1"/>
    <property type="molecule type" value="Genomic_DNA"/>
</dbReference>
<dbReference type="Pfam" id="PF05719">
    <property type="entry name" value="GPP34"/>
    <property type="match status" value="1"/>
</dbReference>
<dbReference type="Gene3D" id="1.10.3630.10">
    <property type="entry name" value="yeast vps74-n-term truncation variant domain like"/>
    <property type="match status" value="1"/>
</dbReference>
<accession>A0ABP6GTK1</accession>
<comment type="caution">
    <text evidence="5">The sequence shown here is derived from an EMBL/GenBank/DDBJ whole genome shotgun (WGS) entry which is preliminary data.</text>
</comment>
<keyword evidence="2" id="KW-0333">Golgi apparatus</keyword>
<name>A0ABP6GTK1_9ACTN</name>
<evidence type="ECO:0000313" key="5">
    <source>
        <dbReference type="EMBL" id="GAA2729131.1"/>
    </source>
</evidence>
<dbReference type="RefSeq" id="WP_344451933.1">
    <property type="nucleotide sequence ID" value="NZ_BAAATZ010000015.1"/>
</dbReference>
<comment type="subcellular location">
    <subcellularLocation>
        <location evidence="1">Golgi apparatus membrane</location>
        <topology evidence="1">Peripheral membrane protein</topology>
        <orientation evidence="1">Cytoplasmic side</orientation>
    </subcellularLocation>
</comment>
<evidence type="ECO:0000256" key="1">
    <source>
        <dbReference type="ARBA" id="ARBA00004255"/>
    </source>
</evidence>
<keyword evidence="4" id="KW-0472">Membrane</keyword>
<evidence type="ECO:0000313" key="6">
    <source>
        <dbReference type="Proteomes" id="UP001501842"/>
    </source>
</evidence>
<dbReference type="InterPro" id="IPR038261">
    <property type="entry name" value="GPP34-like_sf"/>
</dbReference>
<organism evidence="5 6">
    <name type="scientific">Actinocorallia aurantiaca</name>
    <dbReference type="NCBI Taxonomy" id="46204"/>
    <lineage>
        <taxon>Bacteria</taxon>
        <taxon>Bacillati</taxon>
        <taxon>Actinomycetota</taxon>
        <taxon>Actinomycetes</taxon>
        <taxon>Streptosporangiales</taxon>
        <taxon>Thermomonosporaceae</taxon>
        <taxon>Actinocorallia</taxon>
    </lineage>
</organism>